<dbReference type="OrthoDB" id="9808093at2"/>
<dbReference type="InterPro" id="IPR004421">
    <property type="entry name" value="Carbamoyltransferase_HypF"/>
</dbReference>
<dbReference type="EMBL" id="CP002432">
    <property type="protein sequence ID" value="ADU66035.1"/>
    <property type="molecule type" value="Genomic_DNA"/>
</dbReference>
<evidence type="ECO:0000256" key="4">
    <source>
        <dbReference type="ARBA" id="ARBA00022723"/>
    </source>
</evidence>
<gene>
    <name evidence="12" type="ordered locus">Selin_1300</name>
</gene>
<dbReference type="PROSITE" id="PS00150">
    <property type="entry name" value="ACYLPHOSPHATASE_1"/>
    <property type="match status" value="1"/>
</dbReference>
<evidence type="ECO:0000256" key="9">
    <source>
        <dbReference type="PROSITE-ProRule" id="PRU00520"/>
    </source>
</evidence>
<dbReference type="Gene3D" id="3.30.110.120">
    <property type="match status" value="1"/>
</dbReference>
<evidence type="ECO:0000313" key="13">
    <source>
        <dbReference type="Proteomes" id="UP000002572"/>
    </source>
</evidence>
<evidence type="ECO:0000256" key="8">
    <source>
        <dbReference type="PIRNR" id="PIRNR006256"/>
    </source>
</evidence>
<keyword evidence="4" id="KW-0479">Metal-binding</keyword>
<dbReference type="SUPFAM" id="SSF53067">
    <property type="entry name" value="Actin-like ATPase domain"/>
    <property type="match status" value="1"/>
</dbReference>
<dbReference type="Pfam" id="PF22521">
    <property type="entry name" value="HypF_C_2"/>
    <property type="match status" value="1"/>
</dbReference>
<protein>
    <recommendedName>
        <fullName evidence="8">Carbamoyltransferase</fullName>
        <ecNumber evidence="8">6.2.-.-</ecNumber>
    </recommendedName>
</protein>
<dbReference type="Gene3D" id="3.30.420.360">
    <property type="match status" value="1"/>
</dbReference>
<comment type="pathway">
    <text evidence="1">Protein modification; [NiFe] hydrogenase maturation.</text>
</comment>
<dbReference type="GO" id="GO:0008270">
    <property type="term" value="F:zinc ion binding"/>
    <property type="evidence" value="ECO:0007669"/>
    <property type="project" value="UniProtKB-KW"/>
</dbReference>
<dbReference type="InterPro" id="IPR055128">
    <property type="entry name" value="HypF_C_2"/>
</dbReference>
<dbReference type="PANTHER" id="PTHR42959:SF1">
    <property type="entry name" value="CARBAMOYLTRANSFERASE HYPF"/>
    <property type="match status" value="1"/>
</dbReference>
<dbReference type="Proteomes" id="UP000002572">
    <property type="component" value="Chromosome"/>
</dbReference>
<dbReference type="Pfam" id="PF01300">
    <property type="entry name" value="Sua5_yciO_yrdC"/>
    <property type="match status" value="1"/>
</dbReference>
<dbReference type="eggNOG" id="COG0068">
    <property type="taxonomic scope" value="Bacteria"/>
</dbReference>
<dbReference type="Gene3D" id="3.90.870.50">
    <property type="match status" value="1"/>
</dbReference>
<dbReference type="GO" id="GO:0051604">
    <property type="term" value="P:protein maturation"/>
    <property type="evidence" value="ECO:0007669"/>
    <property type="project" value="TreeGrafter"/>
</dbReference>
<dbReference type="Pfam" id="PF17788">
    <property type="entry name" value="HypF_C"/>
    <property type="match status" value="1"/>
</dbReference>
<keyword evidence="3" id="KW-0436">Ligase</keyword>
<dbReference type="AlphaFoldDB" id="E6W5K4"/>
<dbReference type="InParanoid" id="E6W5K4"/>
<dbReference type="PIRSF" id="PIRSF006256">
    <property type="entry name" value="CMPcnvr_hdrg_mat"/>
    <property type="match status" value="1"/>
</dbReference>
<dbReference type="InterPro" id="IPR011125">
    <property type="entry name" value="Znf_HypF"/>
</dbReference>
<name>E6W5K4_DESIS</name>
<dbReference type="InterPro" id="IPR041440">
    <property type="entry name" value="HypF_C"/>
</dbReference>
<dbReference type="SUPFAM" id="SSF54975">
    <property type="entry name" value="Acylphosphatase/BLUF domain-like"/>
    <property type="match status" value="1"/>
</dbReference>
<evidence type="ECO:0000256" key="1">
    <source>
        <dbReference type="ARBA" id="ARBA00004711"/>
    </source>
</evidence>
<feature type="domain" description="YrdC-like" evidence="11">
    <location>
        <begin position="206"/>
        <end position="394"/>
    </location>
</feature>
<sequence>MSAKQKLYWHIEINGIVQGVGFRPFVYRIARQMNLPGTVRNNSAGVEIQVCGSNDDINVFCERIRTEAPRVSRIETLTATITAPCNLPESFTIDASHGTAPPLTSISPDLAICHECLQEMFDPRNRRYLYPFITCTHCGPRYTIMANIPYDRPNTSMAAFAMCDDCRQEYTDPVDRRYHAQPVSCFHCGPTLRVLNQQSQCLATQTDAVRLAAREILQGNVIAVKGLGGFHLLCDATNHRAVESLRERKHRYGKPLAVMFRDREHLLSYSPCDETALQLLESHRAPIVLLERLPHSRHRPLSELVAPGVPTLGVFLAYTPLHRLLLHLVNRPVVATSANISDEPIITNVHDLYARLSGGFAFALDHDRPILNGCDDSVMTFAGTRPLMLRSGRGYAPVSFPLEHSFRQHVLATGPQQKVTIALGIEDQLVVSPHIGDLESPESLQFFSETRKTLCRLYQSEPERLQHDLHPRYMTTQWALQQGVHCHGVQHHHAHALAVMMEHGLHEPALAFVWDGTGYGTDNTLWGAETLLLHGASCERLYTIHPLRLLGGEAAVREPRRIALACLLQMYGPDALRTCRHHPALRSYSDAELQILLSAWQKGVNAPLSTSVGRLFDAVASLCGICQKADYEGQTGLLLEALFDPSVPYPPLVSLPAAGHRIDYRELFNYILLGSDVRQSVSVFFRALVHTIEQISQQHPQLPVICTGGVFQNRVLVKLLDEYFQCSGQRLYMPVVLPPNDASIAAGQAYAALLSS</sequence>
<dbReference type="NCBIfam" id="TIGR00143">
    <property type="entry name" value="hypF"/>
    <property type="match status" value="1"/>
</dbReference>
<dbReference type="RefSeq" id="WP_013505916.1">
    <property type="nucleotide sequence ID" value="NC_014836.1"/>
</dbReference>
<evidence type="ECO:0000256" key="5">
    <source>
        <dbReference type="ARBA" id="ARBA00022771"/>
    </source>
</evidence>
<comment type="catalytic activity">
    <reaction evidence="9">
        <text>an acyl phosphate + H2O = a carboxylate + phosphate + H(+)</text>
        <dbReference type="Rhea" id="RHEA:14965"/>
        <dbReference type="ChEBI" id="CHEBI:15377"/>
        <dbReference type="ChEBI" id="CHEBI:15378"/>
        <dbReference type="ChEBI" id="CHEBI:29067"/>
        <dbReference type="ChEBI" id="CHEBI:43474"/>
        <dbReference type="ChEBI" id="CHEBI:59918"/>
        <dbReference type="EC" id="3.6.1.7"/>
    </reaction>
</comment>
<evidence type="ECO:0000256" key="3">
    <source>
        <dbReference type="ARBA" id="ARBA00022598"/>
    </source>
</evidence>
<keyword evidence="13" id="KW-1185">Reference proteome</keyword>
<comment type="catalytic activity">
    <reaction evidence="7">
        <text>C-terminal L-cysteinyl-[HypE protein] + carbamoyl phosphate + ATP + H2O = C-terminal S-carboxamide-L-cysteinyl-[HypE protein] + AMP + phosphate + diphosphate + H(+)</text>
        <dbReference type="Rhea" id="RHEA:55636"/>
        <dbReference type="Rhea" id="RHEA-COMP:14247"/>
        <dbReference type="Rhea" id="RHEA-COMP:14392"/>
        <dbReference type="ChEBI" id="CHEBI:15377"/>
        <dbReference type="ChEBI" id="CHEBI:15378"/>
        <dbReference type="ChEBI" id="CHEBI:30616"/>
        <dbReference type="ChEBI" id="CHEBI:33019"/>
        <dbReference type="ChEBI" id="CHEBI:43474"/>
        <dbReference type="ChEBI" id="CHEBI:58228"/>
        <dbReference type="ChEBI" id="CHEBI:76913"/>
        <dbReference type="ChEBI" id="CHEBI:139126"/>
        <dbReference type="ChEBI" id="CHEBI:456215"/>
    </reaction>
</comment>
<dbReference type="GO" id="GO:0016874">
    <property type="term" value="F:ligase activity"/>
    <property type="evidence" value="ECO:0007669"/>
    <property type="project" value="UniProtKB-UniRule"/>
</dbReference>
<keyword evidence="9" id="KW-0378">Hydrolase</keyword>
<dbReference type="SUPFAM" id="SSF55821">
    <property type="entry name" value="YrdC/RibB"/>
    <property type="match status" value="1"/>
</dbReference>
<evidence type="ECO:0000256" key="7">
    <source>
        <dbReference type="ARBA" id="ARBA00048220"/>
    </source>
</evidence>
<keyword evidence="5" id="KW-0863">Zinc-finger</keyword>
<dbReference type="FunCoup" id="E6W5K4">
    <property type="interactions" value="36"/>
</dbReference>
<dbReference type="InterPro" id="IPR017945">
    <property type="entry name" value="DHBP_synth_RibB-like_a/b_dom"/>
</dbReference>
<dbReference type="GO" id="GO:0003998">
    <property type="term" value="F:acylphosphatase activity"/>
    <property type="evidence" value="ECO:0007669"/>
    <property type="project" value="UniProtKB-EC"/>
</dbReference>
<organism evidence="12 13">
    <name type="scientific">Desulfurispirillum indicum (strain ATCC BAA-1389 / DSM 22839 / S5)</name>
    <dbReference type="NCBI Taxonomy" id="653733"/>
    <lineage>
        <taxon>Bacteria</taxon>
        <taxon>Pseudomonadati</taxon>
        <taxon>Chrysiogenota</taxon>
        <taxon>Chrysiogenia</taxon>
        <taxon>Chrysiogenales</taxon>
        <taxon>Chrysiogenaceae</taxon>
        <taxon>Desulfurispirillum</taxon>
    </lineage>
</organism>
<dbReference type="GO" id="GO:0016743">
    <property type="term" value="F:carboxyl- or carbamoyltransferase activity"/>
    <property type="evidence" value="ECO:0007669"/>
    <property type="project" value="UniProtKB-UniRule"/>
</dbReference>
<dbReference type="GO" id="GO:0003725">
    <property type="term" value="F:double-stranded RNA binding"/>
    <property type="evidence" value="ECO:0007669"/>
    <property type="project" value="InterPro"/>
</dbReference>
<feature type="domain" description="Acylphosphatase-like" evidence="10">
    <location>
        <begin position="8"/>
        <end position="95"/>
    </location>
</feature>
<dbReference type="KEGG" id="din:Selin_1300"/>
<evidence type="ECO:0000313" key="12">
    <source>
        <dbReference type="EMBL" id="ADU66035.1"/>
    </source>
</evidence>
<dbReference type="Gene3D" id="3.30.420.40">
    <property type="match status" value="1"/>
</dbReference>
<dbReference type="PROSITE" id="PS51163">
    <property type="entry name" value="YRDC"/>
    <property type="match status" value="1"/>
</dbReference>
<dbReference type="PANTHER" id="PTHR42959">
    <property type="entry name" value="CARBAMOYLTRANSFERASE"/>
    <property type="match status" value="1"/>
</dbReference>
<dbReference type="PROSITE" id="PS51160">
    <property type="entry name" value="ACYLPHOSPHATASE_3"/>
    <property type="match status" value="1"/>
</dbReference>
<dbReference type="InterPro" id="IPR006070">
    <property type="entry name" value="Sua5-like_dom"/>
</dbReference>
<feature type="active site" evidence="9">
    <location>
        <position position="23"/>
    </location>
</feature>
<evidence type="ECO:0000256" key="6">
    <source>
        <dbReference type="ARBA" id="ARBA00022833"/>
    </source>
</evidence>
<dbReference type="EC" id="6.2.-.-" evidence="8"/>
<evidence type="ECO:0000256" key="2">
    <source>
        <dbReference type="ARBA" id="ARBA00008097"/>
    </source>
</evidence>
<dbReference type="InterPro" id="IPR036046">
    <property type="entry name" value="Acylphosphatase-like_dom_sf"/>
</dbReference>
<reference evidence="12 13" key="1">
    <citation type="submission" date="2010-12" db="EMBL/GenBank/DDBJ databases">
        <title>Complete sequence of Desulfurispirillum indicum S5.</title>
        <authorList>
            <consortium name="US DOE Joint Genome Institute"/>
            <person name="Lucas S."/>
            <person name="Copeland A."/>
            <person name="Lapidus A."/>
            <person name="Cheng J.-F."/>
            <person name="Goodwin L."/>
            <person name="Pitluck S."/>
            <person name="Chertkov O."/>
            <person name="Held B."/>
            <person name="Detter J.C."/>
            <person name="Han C."/>
            <person name="Tapia R."/>
            <person name="Land M."/>
            <person name="Hauser L."/>
            <person name="Kyrpides N."/>
            <person name="Ivanova N."/>
            <person name="Mikhailova N."/>
            <person name="Haggblom M."/>
            <person name="Rauschenbach I."/>
            <person name="Bini E."/>
            <person name="Woyke T."/>
        </authorList>
    </citation>
    <scope>NUCLEOTIDE SEQUENCE [LARGE SCALE GENOMIC DNA]</scope>
    <source>
        <strain evidence="13">ATCC BAA-1389 / DSM 22839 / S5</strain>
    </source>
</reference>
<dbReference type="InterPro" id="IPR001792">
    <property type="entry name" value="Acylphosphatase-like_dom"/>
</dbReference>
<dbReference type="Pfam" id="PF07503">
    <property type="entry name" value="zf-HYPF"/>
    <property type="match status" value="2"/>
</dbReference>
<evidence type="ECO:0000259" key="11">
    <source>
        <dbReference type="PROSITE" id="PS51163"/>
    </source>
</evidence>
<dbReference type="InterPro" id="IPR043129">
    <property type="entry name" value="ATPase_NBD"/>
</dbReference>
<dbReference type="InterPro" id="IPR017968">
    <property type="entry name" value="Acylphosphatase_CS"/>
</dbReference>
<dbReference type="InterPro" id="IPR051060">
    <property type="entry name" value="Carbamoyltrans_HypF-like"/>
</dbReference>
<comment type="similarity">
    <text evidence="2 8">Belongs to the carbamoyltransferase HypF family.</text>
</comment>
<dbReference type="Pfam" id="PF00708">
    <property type="entry name" value="Acylphosphatase"/>
    <property type="match status" value="1"/>
</dbReference>
<proteinExistence type="inferred from homology"/>
<accession>E6W5K4</accession>
<feature type="active site" evidence="9">
    <location>
        <position position="41"/>
    </location>
</feature>
<dbReference type="UniPathway" id="UPA00335"/>
<dbReference type="HOGENOM" id="CLU_009164_0_0_0"/>
<keyword evidence="6" id="KW-0862">Zinc</keyword>
<evidence type="ECO:0000259" key="10">
    <source>
        <dbReference type="PROSITE" id="PS51160"/>
    </source>
</evidence>
<dbReference type="STRING" id="653733.Selin_1300"/>